<evidence type="ECO:0000259" key="5">
    <source>
        <dbReference type="PROSITE" id="PS50977"/>
    </source>
</evidence>
<dbReference type="AlphaFoldDB" id="A0A5S9PKI8"/>
<feature type="DNA-binding region" description="H-T-H motif" evidence="4">
    <location>
        <begin position="38"/>
        <end position="57"/>
    </location>
</feature>
<dbReference type="InterPro" id="IPR009057">
    <property type="entry name" value="Homeodomain-like_sf"/>
</dbReference>
<dbReference type="Pfam" id="PF00440">
    <property type="entry name" value="TetR_N"/>
    <property type="match status" value="1"/>
</dbReference>
<gene>
    <name evidence="6" type="primary">fadR_1</name>
    <name evidence="6" type="ORF">DPBNPPHM_01073</name>
</gene>
<evidence type="ECO:0000256" key="3">
    <source>
        <dbReference type="ARBA" id="ARBA00023163"/>
    </source>
</evidence>
<dbReference type="InterPro" id="IPR001647">
    <property type="entry name" value="HTH_TetR"/>
</dbReference>
<dbReference type="InterPro" id="IPR050624">
    <property type="entry name" value="HTH-type_Tx_Regulator"/>
</dbReference>
<keyword evidence="1" id="KW-0805">Transcription regulation</keyword>
<keyword evidence="2 4" id="KW-0238">DNA-binding</keyword>
<organism evidence="6 7">
    <name type="scientific">BD1-7 clade bacterium</name>
    <dbReference type="NCBI Taxonomy" id="2029982"/>
    <lineage>
        <taxon>Bacteria</taxon>
        <taxon>Pseudomonadati</taxon>
        <taxon>Pseudomonadota</taxon>
        <taxon>Gammaproteobacteria</taxon>
        <taxon>Cellvibrionales</taxon>
        <taxon>Spongiibacteraceae</taxon>
        <taxon>BD1-7 clade</taxon>
    </lineage>
</organism>
<accession>A0A5S9PKI8</accession>
<dbReference type="Pfam" id="PF13305">
    <property type="entry name" value="TetR_C_33"/>
    <property type="match status" value="1"/>
</dbReference>
<dbReference type="Proteomes" id="UP000434580">
    <property type="component" value="Unassembled WGS sequence"/>
</dbReference>
<dbReference type="InterPro" id="IPR036271">
    <property type="entry name" value="Tet_transcr_reg_TetR-rel_C_sf"/>
</dbReference>
<evidence type="ECO:0000313" key="7">
    <source>
        <dbReference type="Proteomes" id="UP000434580"/>
    </source>
</evidence>
<dbReference type="PROSITE" id="PS50977">
    <property type="entry name" value="HTH_TETR_2"/>
    <property type="match status" value="1"/>
</dbReference>
<evidence type="ECO:0000313" key="6">
    <source>
        <dbReference type="EMBL" id="CAA0104442.1"/>
    </source>
</evidence>
<dbReference type="PANTHER" id="PTHR43479:SF11">
    <property type="entry name" value="ACREF_ENVCD OPERON REPRESSOR-RELATED"/>
    <property type="match status" value="1"/>
</dbReference>
<sequence>MLVSMPKPLSSADVEKFQSTFCDIALTLIEENGIDNTSLRSIAKAYGCSSMTPYRYFKDKEELLDIIRARGFKTFIDRLDAITESDSPAMEKMHELAREYFEFALEKHTLYQLMFDRNAYNQTTHPQLQDQLDRLNKAWASSARVSSDAGVNRVDSELAAQLFWAGMHGLVTLHISQSFNSKWSFEQMATELIDTMFIGFA</sequence>
<dbReference type="SUPFAM" id="SSF46689">
    <property type="entry name" value="Homeodomain-like"/>
    <property type="match status" value="1"/>
</dbReference>
<dbReference type="PANTHER" id="PTHR43479">
    <property type="entry name" value="ACREF/ENVCD OPERON REPRESSOR-RELATED"/>
    <property type="match status" value="1"/>
</dbReference>
<reference evidence="6 7" key="1">
    <citation type="submission" date="2019-11" db="EMBL/GenBank/DDBJ databases">
        <authorList>
            <person name="Holert J."/>
        </authorList>
    </citation>
    <scope>NUCLEOTIDE SEQUENCE [LARGE SCALE GENOMIC DNA]</scope>
    <source>
        <strain evidence="6">BC5_2</strain>
    </source>
</reference>
<name>A0A5S9PKI8_9GAMM</name>
<feature type="domain" description="HTH tetR-type" evidence="5">
    <location>
        <begin position="15"/>
        <end position="75"/>
    </location>
</feature>
<dbReference type="Gene3D" id="1.10.357.10">
    <property type="entry name" value="Tetracycline Repressor, domain 2"/>
    <property type="match status" value="1"/>
</dbReference>
<evidence type="ECO:0000256" key="2">
    <source>
        <dbReference type="ARBA" id="ARBA00023125"/>
    </source>
</evidence>
<dbReference type="SUPFAM" id="SSF48498">
    <property type="entry name" value="Tetracyclin repressor-like, C-terminal domain"/>
    <property type="match status" value="1"/>
</dbReference>
<dbReference type="EMBL" id="CACSII010000012">
    <property type="protein sequence ID" value="CAA0104442.1"/>
    <property type="molecule type" value="Genomic_DNA"/>
</dbReference>
<dbReference type="GO" id="GO:0003677">
    <property type="term" value="F:DNA binding"/>
    <property type="evidence" value="ECO:0007669"/>
    <property type="project" value="UniProtKB-UniRule"/>
</dbReference>
<protein>
    <submittedName>
        <fullName evidence="6">Fatty acid metabolism regulator protein</fullName>
    </submittedName>
</protein>
<dbReference type="InterPro" id="IPR025996">
    <property type="entry name" value="MT1864/Rv1816-like_C"/>
</dbReference>
<evidence type="ECO:0000256" key="1">
    <source>
        <dbReference type="ARBA" id="ARBA00023015"/>
    </source>
</evidence>
<keyword evidence="3" id="KW-0804">Transcription</keyword>
<proteinExistence type="predicted"/>
<evidence type="ECO:0000256" key="4">
    <source>
        <dbReference type="PROSITE-ProRule" id="PRU00335"/>
    </source>
</evidence>